<organism evidence="3 5">
    <name type="scientific">Xanthomonas prunicola</name>
    <dbReference type="NCBI Taxonomy" id="2053930"/>
    <lineage>
        <taxon>Bacteria</taxon>
        <taxon>Pseudomonadati</taxon>
        <taxon>Pseudomonadota</taxon>
        <taxon>Gammaproteobacteria</taxon>
        <taxon>Lysobacterales</taxon>
        <taxon>Lysobacteraceae</taxon>
        <taxon>Xanthomonas</taxon>
    </lineage>
</organism>
<evidence type="ECO:0000313" key="4">
    <source>
        <dbReference type="EMBL" id="PKV14863.1"/>
    </source>
</evidence>
<feature type="chain" id="PRO_5014801056" description="DUF4189 domain-containing protein" evidence="1">
    <location>
        <begin position="23"/>
        <end position="164"/>
    </location>
</feature>
<comment type="caution">
    <text evidence="3">The sequence shown here is derived from an EMBL/GenBank/DDBJ whole genome shotgun (WGS) entry which is preliminary data.</text>
</comment>
<dbReference type="AlphaFoldDB" id="A0A2N3RDM7"/>
<evidence type="ECO:0000256" key="1">
    <source>
        <dbReference type="SAM" id="SignalP"/>
    </source>
</evidence>
<dbReference type="EMBL" id="PHKW01000027">
    <property type="protein sequence ID" value="PKV14863.1"/>
    <property type="molecule type" value="Genomic_DNA"/>
</dbReference>
<dbReference type="InterPro" id="IPR025240">
    <property type="entry name" value="DUF4189"/>
</dbReference>
<protein>
    <recommendedName>
        <fullName evidence="2">DUF4189 domain-containing protein</fullName>
    </recommendedName>
</protein>
<name>A0A2N3RDM7_9XANT</name>
<keyword evidence="6" id="KW-1185">Reference proteome</keyword>
<gene>
    <name evidence="3" type="ORF">XpruCFBP8353_22585</name>
    <name evidence="4" type="ORF">XpruCFBP8354_22670</name>
</gene>
<feature type="domain" description="DUF4189" evidence="2">
    <location>
        <begin position="62"/>
        <end position="156"/>
    </location>
</feature>
<evidence type="ECO:0000313" key="6">
    <source>
        <dbReference type="Proteomes" id="UP000233748"/>
    </source>
</evidence>
<dbReference type="Proteomes" id="UP000233748">
    <property type="component" value="Unassembled WGS sequence"/>
</dbReference>
<evidence type="ECO:0000313" key="5">
    <source>
        <dbReference type="Proteomes" id="UP000233720"/>
    </source>
</evidence>
<sequence>MTISWAKFPILLFFLPAFSTLAQTRCPVGVQMGSIQCIPDSPEMQEQQAPASKPTGEWIKTWGAIAGSDSTGESGVVVGKLSQEDAKNSALHQCSLGGASDCKIDFVYKNQCAALVSSDTKSFSQGSATEERAVDLAKGRCEKSGGKECRLMYSGCSDPIFKKY</sequence>
<proteinExistence type="predicted"/>
<feature type="signal peptide" evidence="1">
    <location>
        <begin position="1"/>
        <end position="22"/>
    </location>
</feature>
<keyword evidence="1" id="KW-0732">Signal</keyword>
<dbReference type="Pfam" id="PF13827">
    <property type="entry name" value="DUF4189"/>
    <property type="match status" value="1"/>
</dbReference>
<evidence type="ECO:0000313" key="3">
    <source>
        <dbReference type="EMBL" id="PKV10593.1"/>
    </source>
</evidence>
<evidence type="ECO:0000259" key="2">
    <source>
        <dbReference type="Pfam" id="PF13827"/>
    </source>
</evidence>
<dbReference type="Proteomes" id="UP000233720">
    <property type="component" value="Unassembled WGS sequence"/>
</dbReference>
<dbReference type="OrthoDB" id="6008701at2"/>
<accession>A0A2N3RDM7</accession>
<reference evidence="5 6" key="1">
    <citation type="submission" date="2017-11" db="EMBL/GenBank/DDBJ databases">
        <title>Xanthomonas prunicola sp. nov., a novel pathogen that affects nectarine (Prunus persica var. nectarine) trees.</title>
        <authorList>
            <person name="Lopez M."/>
            <person name="Lopez-Soriano P."/>
            <person name="Garita-Cambronero J."/>
            <person name="Beltran C."/>
            <person name="Taghouti G."/>
            <person name="Portier P."/>
            <person name="Cubero J."/>
            <person name="Fischer-Le Saux M."/>
            <person name="Marco-Noales E."/>
        </authorList>
    </citation>
    <scope>NUCLEOTIDE SEQUENCE [LARGE SCALE GENOMIC DNA]</scope>
    <source>
        <strain evidence="3 5">CFBP8353</strain>
        <strain evidence="4 6">CFBP8354</strain>
    </source>
</reference>
<dbReference type="EMBL" id="PHKV01000028">
    <property type="protein sequence ID" value="PKV10593.1"/>
    <property type="molecule type" value="Genomic_DNA"/>
</dbReference>